<dbReference type="InterPro" id="IPR044697">
    <property type="entry name" value="UGlyAH_cupin_C"/>
</dbReference>
<organism evidence="1 2">
    <name type="scientific">Candidatus Enterococcus moelleringii</name>
    <dbReference type="NCBI Taxonomy" id="2815325"/>
    <lineage>
        <taxon>Bacteria</taxon>
        <taxon>Bacillati</taxon>
        <taxon>Bacillota</taxon>
        <taxon>Bacilli</taxon>
        <taxon>Lactobacillales</taxon>
        <taxon>Enterococcaceae</taxon>
        <taxon>Enterococcus</taxon>
    </lineage>
</organism>
<dbReference type="Gene3D" id="2.60.120.10">
    <property type="entry name" value="Jelly Rolls"/>
    <property type="match status" value="2"/>
</dbReference>
<dbReference type="SUPFAM" id="SSF51182">
    <property type="entry name" value="RmlC-like cupins"/>
    <property type="match status" value="1"/>
</dbReference>
<keyword evidence="2" id="KW-1185">Reference proteome</keyword>
<comment type="caution">
    <text evidence="1">The sequence shown here is derived from an EMBL/GenBank/DDBJ whole genome shotgun (WGS) entry which is preliminary data.</text>
</comment>
<dbReference type="PANTHER" id="PTHR34571">
    <property type="entry name" value="(S)-UREIDOGLYCINE AMINOHYDROLASE"/>
    <property type="match status" value="1"/>
</dbReference>
<gene>
    <name evidence="1" type="ORF">JZO70_07135</name>
</gene>
<evidence type="ECO:0000313" key="2">
    <source>
        <dbReference type="Proteomes" id="UP000664601"/>
    </source>
</evidence>
<evidence type="ECO:0000313" key="1">
    <source>
        <dbReference type="EMBL" id="MBO1305927.1"/>
    </source>
</evidence>
<keyword evidence="1" id="KW-0378">Hydrolase</keyword>
<dbReference type="GO" id="GO:0071522">
    <property type="term" value="F:ureidoglycine aminohydrolase activity"/>
    <property type="evidence" value="ECO:0007669"/>
    <property type="project" value="UniProtKB-EC"/>
</dbReference>
<proteinExistence type="predicted"/>
<dbReference type="RefSeq" id="WP_207672860.1">
    <property type="nucleotide sequence ID" value="NZ_JAFREM010000012.1"/>
</dbReference>
<protein>
    <submittedName>
        <fullName evidence="1">(S)-ureidoglycine aminohydrolase</fullName>
        <ecNumber evidence="1">3.5.3.26</ecNumber>
    </submittedName>
</protein>
<name>A0ABS3L8J6_9ENTE</name>
<dbReference type="InterPro" id="IPR017627">
    <property type="entry name" value="UGHY"/>
</dbReference>
<dbReference type="CDD" id="cd02212">
    <property type="entry name" value="cupin_UGlyAH_C"/>
    <property type="match status" value="1"/>
</dbReference>
<dbReference type="EC" id="3.5.3.26" evidence="1"/>
<accession>A0ABS3L8J6</accession>
<dbReference type="InterPro" id="IPR011051">
    <property type="entry name" value="RmlC_Cupin_sf"/>
</dbReference>
<dbReference type="InterPro" id="IPR044704">
    <property type="entry name" value="UGlyAH_cupin_N"/>
</dbReference>
<reference evidence="1 2" key="1">
    <citation type="submission" date="2021-03" db="EMBL/GenBank/DDBJ databases">
        <title>Enterococcal diversity collection.</title>
        <authorList>
            <person name="Gilmore M.S."/>
            <person name="Schwartzman J."/>
            <person name="Van Tyne D."/>
            <person name="Martin M."/>
            <person name="Earl A.M."/>
            <person name="Manson A.L."/>
            <person name="Straub T."/>
            <person name="Salamzade R."/>
            <person name="Saavedra J."/>
            <person name="Lebreton F."/>
            <person name="Prichula J."/>
            <person name="Schaufler K."/>
            <person name="Gaca A."/>
            <person name="Sgardioli B."/>
            <person name="Wagenaar J."/>
            <person name="Strong T."/>
        </authorList>
    </citation>
    <scope>NUCLEOTIDE SEQUENCE [LARGE SCALE GENOMIC DNA]</scope>
    <source>
        <strain evidence="1 2">669A</strain>
    </source>
</reference>
<dbReference type="CDD" id="cd02211">
    <property type="entry name" value="cupin_UGlyAH_N"/>
    <property type="match status" value="1"/>
</dbReference>
<dbReference type="InterPro" id="IPR014710">
    <property type="entry name" value="RmlC-like_jellyroll"/>
</dbReference>
<dbReference type="PANTHER" id="PTHR34571:SF1">
    <property type="entry name" value="(S)-UREIDOGLYCINE AMINOHYDROLASE"/>
    <property type="match status" value="1"/>
</dbReference>
<dbReference type="Proteomes" id="UP000664601">
    <property type="component" value="Unassembled WGS sequence"/>
</dbReference>
<sequence>MGYRTKQTGYPNELLASRAIIERGNFALIPPKGLVKNVVPGFEDCEITILASPKLGATFVDYSCTVLPGGKNELGFGEDGVESFLYIIEGTLQTRVGEDSFCLEKGGYVYAPPTKKIYFRNETNENVEIFLYKKRYQPLGELEPYTVVGNVNQIEAEDYEGMTDVHLTNLLPSGLEFDMNFHILAFDPGASHGYIETHVQEHGAIILTGEGLYNLDNHWIPVETGDYIFMGAYSLQAGYAVGRESPFSYLYSKDCNRDVTL</sequence>
<dbReference type="EMBL" id="JAFREM010000012">
    <property type="protein sequence ID" value="MBO1305927.1"/>
    <property type="molecule type" value="Genomic_DNA"/>
</dbReference>
<dbReference type="NCBIfam" id="TIGR03214">
    <property type="entry name" value="ura-cupin"/>
    <property type="match status" value="1"/>
</dbReference>